<evidence type="ECO:0000313" key="2">
    <source>
        <dbReference type="Proteomes" id="UP000826656"/>
    </source>
</evidence>
<keyword evidence="2" id="KW-1185">Reference proteome</keyword>
<reference evidence="1 2" key="1">
    <citation type="journal article" date="2021" name="bioRxiv">
        <title>Chromosome-scale and haplotype-resolved genome assembly of a tetraploid potato cultivar.</title>
        <authorList>
            <person name="Sun H."/>
            <person name="Jiao W.-B."/>
            <person name="Krause K."/>
            <person name="Campoy J.A."/>
            <person name="Goel M."/>
            <person name="Folz-Donahue K."/>
            <person name="Kukat C."/>
            <person name="Huettel B."/>
            <person name="Schneeberger K."/>
        </authorList>
    </citation>
    <scope>NUCLEOTIDE SEQUENCE [LARGE SCALE GENOMIC DNA]</scope>
    <source>
        <strain evidence="1">SolTubOtavaFocal</strain>
        <tissue evidence="1">Leaves</tissue>
    </source>
</reference>
<proteinExistence type="predicted"/>
<accession>A0ABQ7V0K1</accession>
<sequence>MDGEELKEGLSNLSDTELTGKIARLKKSLSSNIGVRLPDGGEKLRANIKLHEDELEWRKRVGSDQVFSCSCIQCML</sequence>
<dbReference type="EMBL" id="JAIVGD010000015">
    <property type="protein sequence ID" value="KAH0757607.1"/>
    <property type="molecule type" value="Genomic_DNA"/>
</dbReference>
<protein>
    <submittedName>
        <fullName evidence="1">Uncharacterized protein</fullName>
    </submittedName>
</protein>
<gene>
    <name evidence="1" type="ORF">KY290_021100</name>
</gene>
<name>A0ABQ7V0K1_SOLTU</name>
<organism evidence="1 2">
    <name type="scientific">Solanum tuberosum</name>
    <name type="common">Potato</name>
    <dbReference type="NCBI Taxonomy" id="4113"/>
    <lineage>
        <taxon>Eukaryota</taxon>
        <taxon>Viridiplantae</taxon>
        <taxon>Streptophyta</taxon>
        <taxon>Embryophyta</taxon>
        <taxon>Tracheophyta</taxon>
        <taxon>Spermatophyta</taxon>
        <taxon>Magnoliopsida</taxon>
        <taxon>eudicotyledons</taxon>
        <taxon>Gunneridae</taxon>
        <taxon>Pentapetalae</taxon>
        <taxon>asterids</taxon>
        <taxon>lamiids</taxon>
        <taxon>Solanales</taxon>
        <taxon>Solanaceae</taxon>
        <taxon>Solanoideae</taxon>
        <taxon>Solaneae</taxon>
        <taxon>Solanum</taxon>
    </lineage>
</organism>
<evidence type="ECO:0000313" key="1">
    <source>
        <dbReference type="EMBL" id="KAH0757607.1"/>
    </source>
</evidence>
<comment type="caution">
    <text evidence="1">The sequence shown here is derived from an EMBL/GenBank/DDBJ whole genome shotgun (WGS) entry which is preliminary data.</text>
</comment>
<dbReference type="Proteomes" id="UP000826656">
    <property type="component" value="Unassembled WGS sequence"/>
</dbReference>